<comment type="caution">
    <text evidence="2">The sequence shown here is derived from an EMBL/GenBank/DDBJ whole genome shotgun (WGS) entry which is preliminary data.</text>
</comment>
<feature type="region of interest" description="Disordered" evidence="1">
    <location>
        <begin position="66"/>
        <end position="89"/>
    </location>
</feature>
<proteinExistence type="predicted"/>
<feature type="compositionally biased region" description="Acidic residues" evidence="1">
    <location>
        <begin position="162"/>
        <end position="177"/>
    </location>
</feature>
<dbReference type="AlphaFoldDB" id="A0A9P6RDM3"/>
<name>A0A9P6RDM3_9FUNG</name>
<evidence type="ECO:0000256" key="1">
    <source>
        <dbReference type="SAM" id="MobiDB-lite"/>
    </source>
</evidence>
<dbReference type="EMBL" id="JAAAIN010000308">
    <property type="protein sequence ID" value="KAG0316385.1"/>
    <property type="molecule type" value="Genomic_DNA"/>
</dbReference>
<accession>A0A9P6RDM3</accession>
<sequence length="319" mass="35804">MGSSHEGLQKKATVLKKQLGNEAHSDDAAIFWSKVKRKRGLDKGTLEVQAAVDSLWNKRVREEIEQETNNINDETIEESAGPSVMLPMPPRRTRLVEHTSVPSSSAGALDPLLAGQDSALSSYVPGATTLPSAADMDDENETVIEDLNIMDAVANEGVGDKENDEDNAEEPLEEDDESIEDLVQELEELIQRPDPGFHPLIKALYHAVRKEPFRKPRDHPDISDSQAFLYNFAWERLDKFHTLRTIEQKDTLIAECRNVPPEYEGLELLEKYKKNFVVDDGDDVLEADLTKLKAKLEQDLSKFPDGTDEKIAIEIFLVL</sequence>
<evidence type="ECO:0000313" key="3">
    <source>
        <dbReference type="Proteomes" id="UP000823405"/>
    </source>
</evidence>
<reference evidence="2" key="1">
    <citation type="journal article" date="2020" name="Fungal Divers.">
        <title>Resolving the Mortierellaceae phylogeny through synthesis of multi-gene phylogenetics and phylogenomics.</title>
        <authorList>
            <person name="Vandepol N."/>
            <person name="Liber J."/>
            <person name="Desiro A."/>
            <person name="Na H."/>
            <person name="Kennedy M."/>
            <person name="Barry K."/>
            <person name="Grigoriev I.V."/>
            <person name="Miller A.N."/>
            <person name="O'Donnell K."/>
            <person name="Stajich J.E."/>
            <person name="Bonito G."/>
        </authorList>
    </citation>
    <scope>NUCLEOTIDE SEQUENCE</scope>
    <source>
        <strain evidence="2">NVP60</strain>
    </source>
</reference>
<evidence type="ECO:0000313" key="2">
    <source>
        <dbReference type="EMBL" id="KAG0316385.1"/>
    </source>
</evidence>
<protein>
    <submittedName>
        <fullName evidence="2">Uncharacterized protein</fullName>
    </submittedName>
</protein>
<keyword evidence="3" id="KW-1185">Reference proteome</keyword>
<organism evidence="2 3">
    <name type="scientific">Linnemannia gamsii</name>
    <dbReference type="NCBI Taxonomy" id="64522"/>
    <lineage>
        <taxon>Eukaryota</taxon>
        <taxon>Fungi</taxon>
        <taxon>Fungi incertae sedis</taxon>
        <taxon>Mucoromycota</taxon>
        <taxon>Mortierellomycotina</taxon>
        <taxon>Mortierellomycetes</taxon>
        <taxon>Mortierellales</taxon>
        <taxon>Mortierellaceae</taxon>
        <taxon>Linnemannia</taxon>
    </lineage>
</organism>
<gene>
    <name evidence="2" type="ORF">BGZ97_006956</name>
</gene>
<dbReference type="OrthoDB" id="2448631at2759"/>
<feature type="region of interest" description="Disordered" evidence="1">
    <location>
        <begin position="156"/>
        <end position="177"/>
    </location>
</feature>
<dbReference type="Proteomes" id="UP000823405">
    <property type="component" value="Unassembled WGS sequence"/>
</dbReference>